<dbReference type="Proteomes" id="UP000179807">
    <property type="component" value="Unassembled WGS sequence"/>
</dbReference>
<organism evidence="1 2">
    <name type="scientific">Tritrichomonas foetus</name>
    <dbReference type="NCBI Taxonomy" id="1144522"/>
    <lineage>
        <taxon>Eukaryota</taxon>
        <taxon>Metamonada</taxon>
        <taxon>Parabasalia</taxon>
        <taxon>Tritrichomonadida</taxon>
        <taxon>Tritrichomonadidae</taxon>
        <taxon>Tritrichomonas</taxon>
    </lineage>
</organism>
<keyword evidence="2" id="KW-1185">Reference proteome</keyword>
<reference evidence="1" key="1">
    <citation type="submission" date="2016-10" db="EMBL/GenBank/DDBJ databases">
        <authorList>
            <person name="Benchimol M."/>
            <person name="Almeida L.G."/>
            <person name="Vasconcelos A.T."/>
            <person name="Perreira-Neves A."/>
            <person name="Rosa I.A."/>
            <person name="Tasca T."/>
            <person name="Bogo M.R."/>
            <person name="de Souza W."/>
        </authorList>
    </citation>
    <scope>NUCLEOTIDE SEQUENCE [LARGE SCALE GENOMIC DNA]</scope>
    <source>
        <strain evidence="1">K</strain>
    </source>
</reference>
<accession>A0A1J4KP32</accession>
<sequence>MLLESSEEFCVEIANVLHVFFIVGTDNNSFFLHKPVWKTSEIPFSTDIWTWTKNDVKTDFCGEFNPMFDISNSFEVELTFLWFVKVPGNICLDDVATTVAHLLEVQFPVTWMLTEIVERTGNILEWFTIHLEFISNDFEGSFCKTQYCKDRDKSDHVIL</sequence>
<gene>
    <name evidence="1" type="ORF">TRFO_03467</name>
</gene>
<evidence type="ECO:0000313" key="1">
    <source>
        <dbReference type="EMBL" id="OHT13047.1"/>
    </source>
</evidence>
<name>A0A1J4KP32_9EUKA</name>
<dbReference type="AlphaFoldDB" id="A0A1J4KP32"/>
<comment type="caution">
    <text evidence="1">The sequence shown here is derived from an EMBL/GenBank/DDBJ whole genome shotgun (WGS) entry which is preliminary data.</text>
</comment>
<dbReference type="RefSeq" id="XP_068366183.1">
    <property type="nucleotide sequence ID" value="XM_068491311.1"/>
</dbReference>
<protein>
    <submittedName>
        <fullName evidence="1">Uncharacterized protein</fullName>
    </submittedName>
</protein>
<dbReference type="EMBL" id="MLAK01000549">
    <property type="protein sequence ID" value="OHT13047.1"/>
    <property type="molecule type" value="Genomic_DNA"/>
</dbReference>
<proteinExistence type="predicted"/>
<dbReference type="VEuPathDB" id="TrichDB:TRFO_03467"/>
<dbReference type="GeneID" id="94826015"/>
<evidence type="ECO:0000313" key="2">
    <source>
        <dbReference type="Proteomes" id="UP000179807"/>
    </source>
</evidence>